<dbReference type="GeneID" id="18166760"/>
<evidence type="ECO:0000313" key="1">
    <source>
        <dbReference type="EMBL" id="EGX93365.1"/>
    </source>
</evidence>
<organism evidence="1 2">
    <name type="scientific">Cordyceps militaris (strain CM01)</name>
    <name type="common">Caterpillar fungus</name>
    <dbReference type="NCBI Taxonomy" id="983644"/>
    <lineage>
        <taxon>Eukaryota</taxon>
        <taxon>Fungi</taxon>
        <taxon>Dikarya</taxon>
        <taxon>Ascomycota</taxon>
        <taxon>Pezizomycotina</taxon>
        <taxon>Sordariomycetes</taxon>
        <taxon>Hypocreomycetidae</taxon>
        <taxon>Hypocreales</taxon>
        <taxon>Cordycipitaceae</taxon>
        <taxon>Cordyceps</taxon>
    </lineage>
</organism>
<name>G3JD39_CORMM</name>
<dbReference type="InterPro" id="IPR013078">
    <property type="entry name" value="His_Pase_superF_clade-1"/>
</dbReference>
<protein>
    <submittedName>
        <fullName evidence="1">Phosphoglycerate mutase</fullName>
    </submittedName>
</protein>
<dbReference type="Gene3D" id="3.40.50.1240">
    <property type="entry name" value="Phosphoglycerate mutase-like"/>
    <property type="match status" value="1"/>
</dbReference>
<reference evidence="1 2" key="1">
    <citation type="journal article" date="2011" name="Genome Biol.">
        <title>Genome sequence of the insect pathogenic fungus Cordyceps militaris, a valued traditional Chinese medicine.</title>
        <authorList>
            <person name="Zheng P."/>
            <person name="Xia Y."/>
            <person name="Xiao G."/>
            <person name="Xiong C."/>
            <person name="Hu X."/>
            <person name="Zhang S."/>
            <person name="Zheng H."/>
            <person name="Huang Y."/>
            <person name="Zhou Y."/>
            <person name="Wang S."/>
            <person name="Zhao G.P."/>
            <person name="Liu X."/>
            <person name="St Leger R.J."/>
            <person name="Wang C."/>
        </authorList>
    </citation>
    <scope>NUCLEOTIDE SEQUENCE [LARGE SCALE GENOMIC DNA]</scope>
    <source>
        <strain evidence="1 2">CM01</strain>
    </source>
</reference>
<dbReference type="SMART" id="SM00855">
    <property type="entry name" value="PGAM"/>
    <property type="match status" value="1"/>
</dbReference>
<dbReference type="AlphaFoldDB" id="G3JD39"/>
<dbReference type="InterPro" id="IPR050275">
    <property type="entry name" value="PGM_Phosphatase"/>
</dbReference>
<dbReference type="VEuPathDB" id="FungiDB:CCM_04739"/>
<dbReference type="CDD" id="cd07067">
    <property type="entry name" value="HP_PGM_like"/>
    <property type="match status" value="1"/>
</dbReference>
<dbReference type="eggNOG" id="KOG4754">
    <property type="taxonomic scope" value="Eukaryota"/>
</dbReference>
<accession>G3JD39</accession>
<dbReference type="PANTHER" id="PTHR48100">
    <property type="entry name" value="BROAD-SPECIFICITY PHOSPHATASE YOR283W-RELATED"/>
    <property type="match status" value="1"/>
</dbReference>
<gene>
    <name evidence="1" type="ORF">CCM_04739</name>
</gene>
<dbReference type="RefSeq" id="XP_006669948.1">
    <property type="nucleotide sequence ID" value="XM_006669885.1"/>
</dbReference>
<dbReference type="Pfam" id="PF00300">
    <property type="entry name" value="His_Phos_1"/>
    <property type="match status" value="1"/>
</dbReference>
<dbReference type="GO" id="GO:0005737">
    <property type="term" value="C:cytoplasm"/>
    <property type="evidence" value="ECO:0007669"/>
    <property type="project" value="TreeGrafter"/>
</dbReference>
<dbReference type="InterPro" id="IPR029033">
    <property type="entry name" value="His_PPase_superfam"/>
</dbReference>
<dbReference type="InParanoid" id="G3JD39"/>
<dbReference type="OMA" id="HGCFLHF"/>
<keyword evidence="2" id="KW-1185">Reference proteome</keyword>
<dbReference type="SUPFAM" id="SSF53254">
    <property type="entry name" value="Phosphoglycerate mutase-like"/>
    <property type="match status" value="1"/>
</dbReference>
<dbReference type="GO" id="GO:0016791">
    <property type="term" value="F:phosphatase activity"/>
    <property type="evidence" value="ECO:0007669"/>
    <property type="project" value="TreeGrafter"/>
</dbReference>
<sequence>MPPTIHCVRHGQGVHNLSHDNHDMPDPSLTTLGEEQSRELAEKHGGVFEGAELILASPLRRTISTALLAFESILDGGRKVVAWPELQEASDLPCDTGSDVAKLQVEFDSSPVDLTLAVPGWEVKTAQSAANSTSLLARAANARAWLARRPEKEVVLVSHGCFLHFLTDDWVGSTCSHMTSWKHTELRSYNFVDGGEHGLYLQETPESRERRGLSPLEPTLAERFRLRDIAIQNWIKCGVIS</sequence>
<evidence type="ECO:0000313" key="2">
    <source>
        <dbReference type="Proteomes" id="UP000001610"/>
    </source>
</evidence>
<dbReference type="Proteomes" id="UP000001610">
    <property type="component" value="Unassembled WGS sequence"/>
</dbReference>
<dbReference type="OrthoDB" id="496981at2759"/>
<dbReference type="HOGENOM" id="CLU_039184_1_0_1"/>
<dbReference type="EMBL" id="JH126401">
    <property type="protein sequence ID" value="EGX93365.1"/>
    <property type="molecule type" value="Genomic_DNA"/>
</dbReference>
<dbReference type="KEGG" id="cmt:CCM_04739"/>
<dbReference type="PANTHER" id="PTHR48100:SF54">
    <property type="entry name" value="PHOSPHATASE SPAC5H10.03-RELATED"/>
    <property type="match status" value="1"/>
</dbReference>
<proteinExistence type="predicted"/>